<dbReference type="Proteomes" id="UP000299102">
    <property type="component" value="Unassembled WGS sequence"/>
</dbReference>
<dbReference type="GO" id="GO:0003824">
    <property type="term" value="F:catalytic activity"/>
    <property type="evidence" value="ECO:0007669"/>
    <property type="project" value="UniProtKB-KW"/>
</dbReference>
<reference evidence="5 6" key="1">
    <citation type="journal article" date="2019" name="Commun. Biol.">
        <title>The bagworm genome reveals a unique fibroin gene that provides high tensile strength.</title>
        <authorList>
            <person name="Kono N."/>
            <person name="Nakamura H."/>
            <person name="Ohtoshi R."/>
            <person name="Tomita M."/>
            <person name="Numata K."/>
            <person name="Arakawa K."/>
        </authorList>
    </citation>
    <scope>NUCLEOTIDE SEQUENCE [LARGE SCALE GENOMIC DNA]</scope>
</reference>
<keyword evidence="3" id="KW-0732">Signal</keyword>
<dbReference type="PANTHER" id="PTHR37984">
    <property type="entry name" value="PROTEIN CBG26694"/>
    <property type="match status" value="1"/>
</dbReference>
<organism evidence="5 6">
    <name type="scientific">Eumeta variegata</name>
    <name type="common">Bagworm moth</name>
    <name type="synonym">Eumeta japonica</name>
    <dbReference type="NCBI Taxonomy" id="151549"/>
    <lineage>
        <taxon>Eukaryota</taxon>
        <taxon>Metazoa</taxon>
        <taxon>Ecdysozoa</taxon>
        <taxon>Arthropoda</taxon>
        <taxon>Hexapoda</taxon>
        <taxon>Insecta</taxon>
        <taxon>Pterygota</taxon>
        <taxon>Neoptera</taxon>
        <taxon>Endopterygota</taxon>
        <taxon>Lepidoptera</taxon>
        <taxon>Glossata</taxon>
        <taxon>Ditrysia</taxon>
        <taxon>Tineoidea</taxon>
        <taxon>Psychidae</taxon>
        <taxon>Oiketicinae</taxon>
        <taxon>Eumeta</taxon>
    </lineage>
</organism>
<dbReference type="PANTHER" id="PTHR37984:SF5">
    <property type="entry name" value="PROTEIN NYNRIN-LIKE"/>
    <property type="match status" value="1"/>
</dbReference>
<feature type="compositionally biased region" description="Low complexity" evidence="2">
    <location>
        <begin position="289"/>
        <end position="299"/>
    </location>
</feature>
<dbReference type="SUPFAM" id="SSF56672">
    <property type="entry name" value="DNA/RNA polymerases"/>
    <property type="match status" value="1"/>
</dbReference>
<evidence type="ECO:0000256" key="2">
    <source>
        <dbReference type="SAM" id="MobiDB-lite"/>
    </source>
</evidence>
<dbReference type="GO" id="GO:0071897">
    <property type="term" value="P:DNA biosynthetic process"/>
    <property type="evidence" value="ECO:0007669"/>
    <property type="project" value="UniProtKB-ARBA"/>
</dbReference>
<feature type="chain" id="PRO_5020025078" description="Reverse transcriptase/retrotransposon-derived protein RNase H-like domain-containing protein" evidence="3">
    <location>
        <begin position="27"/>
        <end position="299"/>
    </location>
</feature>
<comment type="caution">
    <text evidence="5">The sequence shown here is derived from an EMBL/GenBank/DDBJ whole genome shotgun (WGS) entry which is preliminary data.</text>
</comment>
<proteinExistence type="predicted"/>
<gene>
    <name evidence="5" type="ORF">EVAR_60019_1</name>
</gene>
<dbReference type="InterPro" id="IPR041577">
    <property type="entry name" value="RT_RNaseH_2"/>
</dbReference>
<feature type="compositionally biased region" description="Basic and acidic residues" evidence="2">
    <location>
        <begin position="259"/>
        <end position="269"/>
    </location>
</feature>
<keyword evidence="1" id="KW-0511">Multifunctional enzyme</keyword>
<dbReference type="AlphaFoldDB" id="A0A4C1ZLR1"/>
<feature type="signal peptide" evidence="3">
    <location>
        <begin position="1"/>
        <end position="26"/>
    </location>
</feature>
<dbReference type="Pfam" id="PF17919">
    <property type="entry name" value="RT_RNaseH_2"/>
    <property type="match status" value="1"/>
</dbReference>
<keyword evidence="6" id="KW-1185">Reference proteome</keyword>
<name>A0A4C1ZLR1_EUMVA</name>
<dbReference type="EMBL" id="BGZK01001900">
    <property type="protein sequence ID" value="GBP88014.1"/>
    <property type="molecule type" value="Genomic_DNA"/>
</dbReference>
<dbReference type="InterPro" id="IPR043502">
    <property type="entry name" value="DNA/RNA_pol_sf"/>
</dbReference>
<feature type="domain" description="Reverse transcriptase/retrotransposon-derived protein RNase H-like" evidence="4">
    <location>
        <begin position="96"/>
        <end position="152"/>
    </location>
</feature>
<feature type="region of interest" description="Disordered" evidence="2">
    <location>
        <begin position="259"/>
        <end position="299"/>
    </location>
</feature>
<evidence type="ECO:0000256" key="3">
    <source>
        <dbReference type="SAM" id="SignalP"/>
    </source>
</evidence>
<evidence type="ECO:0000313" key="6">
    <source>
        <dbReference type="Proteomes" id="UP000299102"/>
    </source>
</evidence>
<evidence type="ECO:0000313" key="5">
    <source>
        <dbReference type="EMBL" id="GBP88014.1"/>
    </source>
</evidence>
<accession>A0A4C1ZLR1</accession>
<sequence length="299" mass="32812">MNLKAEINKLLVVWSVAASGAADSQSAEPGGLRSTEGAAICTESTIACPLPLVLRTRVEHELECLQREGVIYKVGRSNYGTPSMPVIKSNDAQWVWNDDCDIAFNKINREFSSVSTLVHNDPELPLILSMDSSAYGLGAVLAQRAADGRERPRRHRTSSPRVLCVPRAAAHAAGAATFVAVAHRTVFVHIQKHCTTAQEPPVVLLGRKLRGCLDLLRPNTGELVRECQLIDEQRRHTRVRNFTSRDTVSVRDCSRHDQKWAEGAAKEQVGEEIQSYASPIENPYEEDAAPSSPAAESRV</sequence>
<dbReference type="OrthoDB" id="5985335at2759"/>
<evidence type="ECO:0000256" key="1">
    <source>
        <dbReference type="ARBA" id="ARBA00023268"/>
    </source>
</evidence>
<evidence type="ECO:0000259" key="4">
    <source>
        <dbReference type="Pfam" id="PF17919"/>
    </source>
</evidence>
<protein>
    <recommendedName>
        <fullName evidence="4">Reverse transcriptase/retrotransposon-derived protein RNase H-like domain-containing protein</fullName>
    </recommendedName>
</protein>
<dbReference type="InterPro" id="IPR050951">
    <property type="entry name" value="Retrovirus_Pol_polyprotein"/>
</dbReference>